<dbReference type="Proteomes" id="UP000887013">
    <property type="component" value="Unassembled WGS sequence"/>
</dbReference>
<feature type="region of interest" description="Disordered" evidence="1">
    <location>
        <begin position="1"/>
        <end position="32"/>
    </location>
</feature>
<feature type="non-terminal residue" evidence="2">
    <location>
        <position position="32"/>
    </location>
</feature>
<protein>
    <submittedName>
        <fullName evidence="2">Uncharacterized protein</fullName>
    </submittedName>
</protein>
<comment type="caution">
    <text evidence="2">The sequence shown here is derived from an EMBL/GenBank/DDBJ whole genome shotgun (WGS) entry which is preliminary data.</text>
</comment>
<name>A0A8X6JXC3_NEPPI</name>
<evidence type="ECO:0000256" key="1">
    <source>
        <dbReference type="SAM" id="MobiDB-lite"/>
    </source>
</evidence>
<gene>
    <name evidence="2" type="ORF">NPIL_413471</name>
</gene>
<evidence type="ECO:0000313" key="3">
    <source>
        <dbReference type="Proteomes" id="UP000887013"/>
    </source>
</evidence>
<dbReference type="AlphaFoldDB" id="A0A8X6JXC3"/>
<keyword evidence="3" id="KW-1185">Reference proteome</keyword>
<organism evidence="2 3">
    <name type="scientific">Nephila pilipes</name>
    <name type="common">Giant wood spider</name>
    <name type="synonym">Nephila maculata</name>
    <dbReference type="NCBI Taxonomy" id="299642"/>
    <lineage>
        <taxon>Eukaryota</taxon>
        <taxon>Metazoa</taxon>
        <taxon>Ecdysozoa</taxon>
        <taxon>Arthropoda</taxon>
        <taxon>Chelicerata</taxon>
        <taxon>Arachnida</taxon>
        <taxon>Araneae</taxon>
        <taxon>Araneomorphae</taxon>
        <taxon>Entelegynae</taxon>
        <taxon>Araneoidea</taxon>
        <taxon>Nephilidae</taxon>
        <taxon>Nephila</taxon>
    </lineage>
</organism>
<sequence>MAKNEMIYRKCSNRHRHPAPSGNVSPAVQPPC</sequence>
<accession>A0A8X6JXC3</accession>
<evidence type="ECO:0000313" key="2">
    <source>
        <dbReference type="EMBL" id="GFS65613.1"/>
    </source>
</evidence>
<reference evidence="2" key="1">
    <citation type="submission" date="2020-08" db="EMBL/GenBank/DDBJ databases">
        <title>Multicomponent nature underlies the extraordinary mechanical properties of spider dragline silk.</title>
        <authorList>
            <person name="Kono N."/>
            <person name="Nakamura H."/>
            <person name="Mori M."/>
            <person name="Yoshida Y."/>
            <person name="Ohtoshi R."/>
            <person name="Malay A.D."/>
            <person name="Moran D.A.P."/>
            <person name="Tomita M."/>
            <person name="Numata K."/>
            <person name="Arakawa K."/>
        </authorList>
    </citation>
    <scope>NUCLEOTIDE SEQUENCE</scope>
</reference>
<proteinExistence type="predicted"/>
<dbReference type="EMBL" id="BMAW01048381">
    <property type="protein sequence ID" value="GFS65613.1"/>
    <property type="molecule type" value="Genomic_DNA"/>
</dbReference>